<dbReference type="EMBL" id="LT635764">
    <property type="protein sequence ID" value="SGZ48345.1"/>
    <property type="molecule type" value="Genomic_DNA"/>
</dbReference>
<feature type="region of interest" description="Disordered" evidence="1">
    <location>
        <begin position="1"/>
        <end position="22"/>
    </location>
</feature>
<name>A0A1L0BDV0_9ASCO</name>
<feature type="region of interest" description="Disordered" evidence="1">
    <location>
        <begin position="279"/>
        <end position="315"/>
    </location>
</feature>
<protein>
    <submittedName>
        <fullName evidence="2">CIC11C00000006063</fullName>
    </submittedName>
</protein>
<feature type="region of interest" description="Disordered" evidence="1">
    <location>
        <begin position="58"/>
        <end position="86"/>
    </location>
</feature>
<evidence type="ECO:0000313" key="3">
    <source>
        <dbReference type="Proteomes" id="UP000182259"/>
    </source>
</evidence>
<feature type="compositionally biased region" description="Low complexity" evidence="1">
    <location>
        <begin position="1"/>
        <end position="15"/>
    </location>
</feature>
<feature type="compositionally biased region" description="Basic and acidic residues" evidence="1">
    <location>
        <begin position="70"/>
        <end position="85"/>
    </location>
</feature>
<organism evidence="2 3">
    <name type="scientific">Sungouiella intermedia</name>
    <dbReference type="NCBI Taxonomy" id="45354"/>
    <lineage>
        <taxon>Eukaryota</taxon>
        <taxon>Fungi</taxon>
        <taxon>Dikarya</taxon>
        <taxon>Ascomycota</taxon>
        <taxon>Saccharomycotina</taxon>
        <taxon>Pichiomycetes</taxon>
        <taxon>Metschnikowiaceae</taxon>
        <taxon>Sungouiella</taxon>
    </lineage>
</organism>
<accession>A0A1L0BDV0</accession>
<evidence type="ECO:0000313" key="2">
    <source>
        <dbReference type="EMBL" id="SGZ48345.1"/>
    </source>
</evidence>
<sequence>MLSLALAARSLTRPRPSSRAWPQAAACITATRFLSSKKSDGSDEPIPNKPTLAAAIKNKSGAKLEGSVTTEKKPSRSQKAVESKPKPSLLGKFLPFNKLPKPPREITDMPLEQFYAKVYMRDLPERPQITPSNIFAYKFEIPSQFIRAKKLEKGSKPEQPSSSFEPAHNILDIKSEYDANNMMRSPDHPLKESITGMFVSNPLMESIDDDFLWDLYPKGKSFGHAPFGGDASFNGFRDWEKAENAKVKEKEAQFETKLNEMKDFNSTLSESKSFYRQTPIAHEKKVETKETSAKESSKDPVEATTKKVGGRRKLDRGLLKQYRKYKKEGWLRRRNLRDDEDDEF</sequence>
<feature type="compositionally biased region" description="Basic and acidic residues" evidence="1">
    <location>
        <begin position="281"/>
        <end position="305"/>
    </location>
</feature>
<gene>
    <name evidence="2" type="ORF">SAMEA4029009_CIC11G00000006063</name>
</gene>
<evidence type="ECO:0000256" key="1">
    <source>
        <dbReference type="SAM" id="MobiDB-lite"/>
    </source>
</evidence>
<dbReference type="Proteomes" id="UP000182259">
    <property type="component" value="Chromosome I"/>
</dbReference>
<reference evidence="2 3" key="1">
    <citation type="submission" date="2016-10" db="EMBL/GenBank/DDBJ databases">
        <authorList>
            <person name="de Groot N.N."/>
        </authorList>
    </citation>
    <scope>NUCLEOTIDE SEQUENCE [LARGE SCALE GENOMIC DNA]</scope>
    <source>
        <strain evidence="2 3">PYCC 4715</strain>
    </source>
</reference>
<dbReference type="AlphaFoldDB" id="A0A1L0BDV0"/>
<proteinExistence type="predicted"/>